<comment type="cofactor">
    <cofactor evidence="1">
        <name>Mn(2+)</name>
        <dbReference type="ChEBI" id="CHEBI:29035"/>
    </cofactor>
</comment>
<reference evidence="12" key="1">
    <citation type="submission" date="2015-06" db="UniProtKB">
        <authorList>
            <consortium name="EnsemblPlants"/>
        </authorList>
    </citation>
    <scope>IDENTIFICATION</scope>
</reference>
<dbReference type="GO" id="GO:0004722">
    <property type="term" value="F:protein serine/threonine phosphatase activity"/>
    <property type="evidence" value="ECO:0007669"/>
    <property type="project" value="UniProtKB-EC"/>
</dbReference>
<evidence type="ECO:0000313" key="12">
    <source>
        <dbReference type="EnsemblPlants" id="EMT32505"/>
    </source>
</evidence>
<keyword evidence="6" id="KW-0378">Hydrolase</keyword>
<keyword evidence="8" id="KW-0904">Protein phosphatase</keyword>
<organism evidence="12">
    <name type="scientific">Aegilops tauschii</name>
    <name type="common">Tausch's goatgrass</name>
    <name type="synonym">Aegilops squarrosa</name>
    <dbReference type="NCBI Taxonomy" id="37682"/>
    <lineage>
        <taxon>Eukaryota</taxon>
        <taxon>Viridiplantae</taxon>
        <taxon>Streptophyta</taxon>
        <taxon>Embryophyta</taxon>
        <taxon>Tracheophyta</taxon>
        <taxon>Spermatophyta</taxon>
        <taxon>Magnoliopsida</taxon>
        <taxon>Liliopsida</taxon>
        <taxon>Poales</taxon>
        <taxon>Poaceae</taxon>
        <taxon>BOP clade</taxon>
        <taxon>Pooideae</taxon>
        <taxon>Triticodae</taxon>
        <taxon>Triticeae</taxon>
        <taxon>Triticinae</taxon>
        <taxon>Aegilops</taxon>
    </lineage>
</organism>
<dbReference type="InterPro" id="IPR001932">
    <property type="entry name" value="PPM-type_phosphatase-like_dom"/>
</dbReference>
<dbReference type="PROSITE" id="PS01032">
    <property type="entry name" value="PPM_1"/>
    <property type="match status" value="1"/>
</dbReference>
<dbReference type="Pfam" id="PF00481">
    <property type="entry name" value="PP2C"/>
    <property type="match status" value="1"/>
</dbReference>
<evidence type="ECO:0000256" key="7">
    <source>
        <dbReference type="ARBA" id="ARBA00022842"/>
    </source>
</evidence>
<evidence type="ECO:0000256" key="8">
    <source>
        <dbReference type="ARBA" id="ARBA00022912"/>
    </source>
</evidence>
<name>M8C594_AEGTA</name>
<dbReference type="EC" id="3.1.3.16" evidence="4"/>
<comment type="similarity">
    <text evidence="3">Belongs to the PP2C family.</text>
</comment>
<evidence type="ECO:0000256" key="2">
    <source>
        <dbReference type="ARBA" id="ARBA00001946"/>
    </source>
</evidence>
<dbReference type="InterPro" id="IPR000222">
    <property type="entry name" value="PP2C_BS"/>
</dbReference>
<evidence type="ECO:0000256" key="9">
    <source>
        <dbReference type="ARBA" id="ARBA00023211"/>
    </source>
</evidence>
<sequence length="85" mass="9186">MKIVACIQTTSNTNNELLRAMGKPPTKHSSEGENNSVKYAASSMQGIAAEMEDAHTIILQENGISESFFGVYDGHGGLIFILIRT</sequence>
<evidence type="ECO:0000256" key="1">
    <source>
        <dbReference type="ARBA" id="ARBA00001936"/>
    </source>
</evidence>
<dbReference type="Gene3D" id="3.60.40.10">
    <property type="entry name" value="PPM-type phosphatase domain"/>
    <property type="match status" value="1"/>
</dbReference>
<evidence type="ECO:0000256" key="3">
    <source>
        <dbReference type="ARBA" id="ARBA00006702"/>
    </source>
</evidence>
<evidence type="ECO:0000256" key="11">
    <source>
        <dbReference type="ARBA" id="ARBA00048336"/>
    </source>
</evidence>
<comment type="cofactor">
    <cofactor evidence="2">
        <name>Mg(2+)</name>
        <dbReference type="ChEBI" id="CHEBI:18420"/>
    </cofactor>
</comment>
<keyword evidence="5" id="KW-0479">Metal-binding</keyword>
<evidence type="ECO:0000256" key="5">
    <source>
        <dbReference type="ARBA" id="ARBA00022723"/>
    </source>
</evidence>
<keyword evidence="7" id="KW-0460">Magnesium</keyword>
<evidence type="ECO:0000256" key="6">
    <source>
        <dbReference type="ARBA" id="ARBA00022801"/>
    </source>
</evidence>
<comment type="catalytic activity">
    <reaction evidence="11">
        <text>O-phospho-L-threonyl-[protein] + H2O = L-threonyl-[protein] + phosphate</text>
        <dbReference type="Rhea" id="RHEA:47004"/>
        <dbReference type="Rhea" id="RHEA-COMP:11060"/>
        <dbReference type="Rhea" id="RHEA-COMP:11605"/>
        <dbReference type="ChEBI" id="CHEBI:15377"/>
        <dbReference type="ChEBI" id="CHEBI:30013"/>
        <dbReference type="ChEBI" id="CHEBI:43474"/>
        <dbReference type="ChEBI" id="CHEBI:61977"/>
        <dbReference type="EC" id="3.1.3.16"/>
    </reaction>
</comment>
<dbReference type="GO" id="GO:0046872">
    <property type="term" value="F:metal ion binding"/>
    <property type="evidence" value="ECO:0007669"/>
    <property type="project" value="UniProtKB-KW"/>
</dbReference>
<accession>M8C594</accession>
<dbReference type="SUPFAM" id="SSF81606">
    <property type="entry name" value="PP2C-like"/>
    <property type="match status" value="1"/>
</dbReference>
<keyword evidence="9" id="KW-0464">Manganese</keyword>
<protein>
    <recommendedName>
        <fullName evidence="4">protein-serine/threonine phosphatase</fullName>
        <ecNumber evidence="4">3.1.3.16</ecNumber>
    </recommendedName>
</protein>
<evidence type="ECO:0000256" key="10">
    <source>
        <dbReference type="ARBA" id="ARBA00047761"/>
    </source>
</evidence>
<comment type="catalytic activity">
    <reaction evidence="10">
        <text>O-phospho-L-seryl-[protein] + H2O = L-seryl-[protein] + phosphate</text>
        <dbReference type="Rhea" id="RHEA:20629"/>
        <dbReference type="Rhea" id="RHEA-COMP:9863"/>
        <dbReference type="Rhea" id="RHEA-COMP:11604"/>
        <dbReference type="ChEBI" id="CHEBI:15377"/>
        <dbReference type="ChEBI" id="CHEBI:29999"/>
        <dbReference type="ChEBI" id="CHEBI:43474"/>
        <dbReference type="ChEBI" id="CHEBI:83421"/>
        <dbReference type="EC" id="3.1.3.16"/>
    </reaction>
</comment>
<dbReference type="AlphaFoldDB" id="M8C594"/>
<dbReference type="EnsemblPlants" id="EMT32505">
    <property type="protein sequence ID" value="EMT32505"/>
    <property type="gene ID" value="F775_08978"/>
</dbReference>
<proteinExistence type="inferred from homology"/>
<dbReference type="InterPro" id="IPR036457">
    <property type="entry name" value="PPM-type-like_dom_sf"/>
</dbReference>
<evidence type="ECO:0000256" key="4">
    <source>
        <dbReference type="ARBA" id="ARBA00013081"/>
    </source>
</evidence>